<dbReference type="InterPro" id="IPR006225">
    <property type="entry name" value="PsdUridine_synth_RluC/D"/>
</dbReference>
<keyword evidence="2 5" id="KW-0694">RNA-binding</keyword>
<keyword evidence="8" id="KW-0456">Lyase</keyword>
<dbReference type="GO" id="GO:0000455">
    <property type="term" value="P:enzyme-directed rRNA pseudouridine synthesis"/>
    <property type="evidence" value="ECO:0007669"/>
    <property type="project" value="TreeGrafter"/>
</dbReference>
<keyword evidence="3 6" id="KW-0413">Isomerase</keyword>
<dbReference type="NCBIfam" id="TIGR00005">
    <property type="entry name" value="rluA_subfam"/>
    <property type="match status" value="1"/>
</dbReference>
<dbReference type="PROSITE" id="PS01129">
    <property type="entry name" value="PSI_RLU"/>
    <property type="match status" value="1"/>
</dbReference>
<evidence type="ECO:0000256" key="3">
    <source>
        <dbReference type="ARBA" id="ARBA00023235"/>
    </source>
</evidence>
<dbReference type="RefSeq" id="WP_010855959.1">
    <property type="nucleotide sequence ID" value="NZ_AQHR01000099.1"/>
</dbReference>
<proteinExistence type="inferred from homology"/>
<dbReference type="Pfam" id="PF00849">
    <property type="entry name" value="PseudoU_synth_2"/>
    <property type="match status" value="1"/>
</dbReference>
<dbReference type="CDD" id="cd02869">
    <property type="entry name" value="PseudoU_synth_RluA_like"/>
    <property type="match status" value="1"/>
</dbReference>
<dbReference type="PANTHER" id="PTHR21600:SF44">
    <property type="entry name" value="RIBOSOMAL LARGE SUBUNIT PSEUDOURIDINE SYNTHASE D"/>
    <property type="match status" value="1"/>
</dbReference>
<dbReference type="PROSITE" id="PS50889">
    <property type="entry name" value="S4"/>
    <property type="match status" value="1"/>
</dbReference>
<accession>R7ZNM7</accession>
<gene>
    <name evidence="8" type="ORF">ADIS_3832</name>
</gene>
<dbReference type="PATRIC" id="fig|1288963.3.peg.3823"/>
<dbReference type="InterPro" id="IPR020103">
    <property type="entry name" value="PsdUridine_synth_cat_dom_sf"/>
</dbReference>
<dbReference type="CDD" id="cd00165">
    <property type="entry name" value="S4"/>
    <property type="match status" value="1"/>
</dbReference>
<evidence type="ECO:0000256" key="4">
    <source>
        <dbReference type="PIRSR" id="PIRSR606225-1"/>
    </source>
</evidence>
<dbReference type="EC" id="5.4.99.-" evidence="6"/>
<dbReference type="OrthoDB" id="835205at2"/>
<dbReference type="Gene3D" id="3.10.290.10">
    <property type="entry name" value="RNA-binding S4 domain"/>
    <property type="match status" value="1"/>
</dbReference>
<dbReference type="AlphaFoldDB" id="R7ZNM7"/>
<dbReference type="GO" id="GO:0003723">
    <property type="term" value="F:RNA binding"/>
    <property type="evidence" value="ECO:0007669"/>
    <property type="project" value="UniProtKB-KW"/>
</dbReference>
<comment type="caution">
    <text evidence="8">The sequence shown here is derived from an EMBL/GenBank/DDBJ whole genome shotgun (WGS) entry which is preliminary data.</text>
</comment>
<evidence type="ECO:0000256" key="6">
    <source>
        <dbReference type="RuleBase" id="RU362028"/>
    </source>
</evidence>
<dbReference type="GO" id="GO:0120159">
    <property type="term" value="F:rRNA pseudouridine synthase activity"/>
    <property type="evidence" value="ECO:0007669"/>
    <property type="project" value="UniProtKB-ARBA"/>
</dbReference>
<dbReference type="InterPro" id="IPR006224">
    <property type="entry name" value="PsdUridine_synth_RluA-like_CS"/>
</dbReference>
<dbReference type="InterPro" id="IPR050188">
    <property type="entry name" value="RluA_PseudoU_synthase"/>
</dbReference>
<dbReference type="InterPro" id="IPR002942">
    <property type="entry name" value="S4_RNA-bd"/>
</dbReference>
<evidence type="ECO:0000313" key="8">
    <source>
        <dbReference type="EMBL" id="EON75682.1"/>
    </source>
</evidence>
<organism evidence="8 9">
    <name type="scientific">Lunatimonas lonarensis</name>
    <dbReference type="NCBI Taxonomy" id="1232681"/>
    <lineage>
        <taxon>Bacteria</taxon>
        <taxon>Pseudomonadati</taxon>
        <taxon>Bacteroidota</taxon>
        <taxon>Cytophagia</taxon>
        <taxon>Cytophagales</taxon>
        <taxon>Cyclobacteriaceae</taxon>
    </lineage>
</organism>
<comment type="catalytic activity">
    <reaction evidence="6">
        <text>a uridine in RNA = a pseudouridine in RNA</text>
        <dbReference type="Rhea" id="RHEA:48348"/>
        <dbReference type="Rhea" id="RHEA-COMP:12068"/>
        <dbReference type="Rhea" id="RHEA-COMP:12069"/>
        <dbReference type="ChEBI" id="CHEBI:65314"/>
        <dbReference type="ChEBI" id="CHEBI:65315"/>
    </reaction>
</comment>
<protein>
    <recommendedName>
        <fullName evidence="6">Pseudouridine synthase</fullName>
        <ecNumber evidence="6">5.4.99.-</ecNumber>
    </recommendedName>
</protein>
<reference evidence="8 9" key="1">
    <citation type="submission" date="2013-02" db="EMBL/GenBank/DDBJ databases">
        <title>A novel strain isolated from Lonar lake, Maharashtra, India.</title>
        <authorList>
            <person name="Singh A."/>
        </authorList>
    </citation>
    <scope>NUCLEOTIDE SEQUENCE [LARGE SCALE GENOMIC DNA]</scope>
    <source>
        <strain evidence="8 9">AK24</strain>
    </source>
</reference>
<sequence length="347" mass="39143">MVTDLQGEDDLPEEDDAEVTHFELRVDKGQELVRIDRFLVAKTANSSRNKIQQAIDADVVKVNGLTVKSNYKVKPGDLITYWIARTPRPSEVLPEPIVLDIVYEDDHLLVVNKPAGMVVHPAHGNWSGTLVNGLAYYFNQLPELPGNTGRPGLVHRIDKDTSGLLVVAKSERAMSHLAEQFFVHSIERTYLALVWGEPAEDRGTIDVPIGRSAKDRKVMDAYPDGSSGKRAVTHWEVVKRLRYVSLLACKLETGRTHQIRIHMKYAGHPLFNDSPYGGDKIRKGTQFSKYKAFVQNCFKILPRQALHARSLGFVHPVSGEKMFFEAPIPRDMSEAIDKWEEYVNQMS</sequence>
<dbReference type="InterPro" id="IPR036986">
    <property type="entry name" value="S4_RNA-bd_sf"/>
</dbReference>
<evidence type="ECO:0000259" key="7">
    <source>
        <dbReference type="SMART" id="SM00363"/>
    </source>
</evidence>
<evidence type="ECO:0000313" key="9">
    <source>
        <dbReference type="Proteomes" id="UP000013909"/>
    </source>
</evidence>
<comment type="similarity">
    <text evidence="1 6">Belongs to the pseudouridine synthase RluA family.</text>
</comment>
<evidence type="ECO:0000256" key="5">
    <source>
        <dbReference type="PROSITE-ProRule" id="PRU00182"/>
    </source>
</evidence>
<name>R7ZNM7_9BACT</name>
<feature type="domain" description="RNA-binding S4" evidence="7">
    <location>
        <begin position="33"/>
        <end position="98"/>
    </location>
</feature>
<dbReference type="InterPro" id="IPR006145">
    <property type="entry name" value="PsdUridine_synth_RsuA/RluA"/>
</dbReference>
<dbReference type="FunFam" id="3.30.2350.10:FF:000006">
    <property type="entry name" value="Pseudouridine synthase"/>
    <property type="match status" value="1"/>
</dbReference>
<keyword evidence="9" id="KW-1185">Reference proteome</keyword>
<evidence type="ECO:0000256" key="2">
    <source>
        <dbReference type="ARBA" id="ARBA00022884"/>
    </source>
</evidence>
<feature type="active site" evidence="4">
    <location>
        <position position="158"/>
    </location>
</feature>
<evidence type="ECO:0000256" key="1">
    <source>
        <dbReference type="ARBA" id="ARBA00010876"/>
    </source>
</evidence>
<dbReference type="SUPFAM" id="SSF55120">
    <property type="entry name" value="Pseudouridine synthase"/>
    <property type="match status" value="1"/>
</dbReference>
<dbReference type="SUPFAM" id="SSF55174">
    <property type="entry name" value="Alpha-L RNA-binding motif"/>
    <property type="match status" value="1"/>
</dbReference>
<dbReference type="SMART" id="SM00363">
    <property type="entry name" value="S4"/>
    <property type="match status" value="1"/>
</dbReference>
<dbReference type="STRING" id="1232681.ADIS_3832"/>
<comment type="function">
    <text evidence="6">Responsible for synthesis of pseudouridine from uracil.</text>
</comment>
<dbReference type="GO" id="GO:0016829">
    <property type="term" value="F:lyase activity"/>
    <property type="evidence" value="ECO:0007669"/>
    <property type="project" value="UniProtKB-KW"/>
</dbReference>
<dbReference type="Proteomes" id="UP000013909">
    <property type="component" value="Unassembled WGS sequence"/>
</dbReference>
<dbReference type="Pfam" id="PF01479">
    <property type="entry name" value="S4"/>
    <property type="match status" value="1"/>
</dbReference>
<dbReference type="EMBL" id="AQHR01000099">
    <property type="protein sequence ID" value="EON75682.1"/>
    <property type="molecule type" value="Genomic_DNA"/>
</dbReference>
<dbReference type="Gene3D" id="3.30.2350.10">
    <property type="entry name" value="Pseudouridine synthase"/>
    <property type="match status" value="1"/>
</dbReference>
<dbReference type="PANTHER" id="PTHR21600">
    <property type="entry name" value="MITOCHONDRIAL RNA PSEUDOURIDINE SYNTHASE"/>
    <property type="match status" value="1"/>
</dbReference>